<dbReference type="EMBL" id="JARJCW010000020">
    <property type="protein sequence ID" value="KAJ7213904.1"/>
    <property type="molecule type" value="Genomic_DNA"/>
</dbReference>
<organism evidence="2 3">
    <name type="scientific">Mycena pura</name>
    <dbReference type="NCBI Taxonomy" id="153505"/>
    <lineage>
        <taxon>Eukaryota</taxon>
        <taxon>Fungi</taxon>
        <taxon>Dikarya</taxon>
        <taxon>Basidiomycota</taxon>
        <taxon>Agaricomycotina</taxon>
        <taxon>Agaricomycetes</taxon>
        <taxon>Agaricomycetidae</taxon>
        <taxon>Agaricales</taxon>
        <taxon>Marasmiineae</taxon>
        <taxon>Mycenaceae</taxon>
        <taxon>Mycena</taxon>
    </lineage>
</organism>
<gene>
    <name evidence="2" type="ORF">GGX14DRAFT_617707</name>
</gene>
<sequence>MPALSGSAASDPSPTRLPTWSLSSSSPFCASTTCEASSPAFIADIEVSSLAESGQSNSAVVTPLRSSPTGKAKKNAAARTLVYARAKLVPFQPPTSSARAWSYVFVFMNISQTRLQLRIDIEPAPARVGTFSPGHILALELHSTHFAVGFSDTVVIETRGHPSHHRTLVRVLSDASSNVPRVASRLQVQRMRRDNENCDLVDSRASSALLSAASRSTMAPGPAHPTTGRPMRARQSLRLFVKFDLTRVPSYGLGVFPLRASVQQFGFHGGIDLTVFIPN</sequence>
<feature type="region of interest" description="Disordered" evidence="1">
    <location>
        <begin position="212"/>
        <end position="231"/>
    </location>
</feature>
<dbReference type="Proteomes" id="UP001219525">
    <property type="component" value="Unassembled WGS sequence"/>
</dbReference>
<protein>
    <submittedName>
        <fullName evidence="2">Uncharacterized protein</fullName>
    </submittedName>
</protein>
<evidence type="ECO:0000313" key="3">
    <source>
        <dbReference type="Proteomes" id="UP001219525"/>
    </source>
</evidence>
<keyword evidence="3" id="KW-1185">Reference proteome</keyword>
<name>A0AAD6YHG3_9AGAR</name>
<comment type="caution">
    <text evidence="2">The sequence shown here is derived from an EMBL/GenBank/DDBJ whole genome shotgun (WGS) entry which is preliminary data.</text>
</comment>
<evidence type="ECO:0000313" key="2">
    <source>
        <dbReference type="EMBL" id="KAJ7213904.1"/>
    </source>
</evidence>
<evidence type="ECO:0000256" key="1">
    <source>
        <dbReference type="SAM" id="MobiDB-lite"/>
    </source>
</evidence>
<accession>A0AAD6YHG3</accession>
<reference evidence="2" key="1">
    <citation type="submission" date="2023-03" db="EMBL/GenBank/DDBJ databases">
        <title>Massive genome expansion in bonnet fungi (Mycena s.s.) driven by repeated elements and novel gene families across ecological guilds.</title>
        <authorList>
            <consortium name="Lawrence Berkeley National Laboratory"/>
            <person name="Harder C.B."/>
            <person name="Miyauchi S."/>
            <person name="Viragh M."/>
            <person name="Kuo A."/>
            <person name="Thoen E."/>
            <person name="Andreopoulos B."/>
            <person name="Lu D."/>
            <person name="Skrede I."/>
            <person name="Drula E."/>
            <person name="Henrissat B."/>
            <person name="Morin E."/>
            <person name="Kohler A."/>
            <person name="Barry K."/>
            <person name="LaButti K."/>
            <person name="Morin E."/>
            <person name="Salamov A."/>
            <person name="Lipzen A."/>
            <person name="Mereny Z."/>
            <person name="Hegedus B."/>
            <person name="Baldrian P."/>
            <person name="Stursova M."/>
            <person name="Weitz H."/>
            <person name="Taylor A."/>
            <person name="Grigoriev I.V."/>
            <person name="Nagy L.G."/>
            <person name="Martin F."/>
            <person name="Kauserud H."/>
        </authorList>
    </citation>
    <scope>NUCLEOTIDE SEQUENCE</scope>
    <source>
        <strain evidence="2">9144</strain>
    </source>
</reference>
<proteinExistence type="predicted"/>
<dbReference type="AlphaFoldDB" id="A0AAD6YHG3"/>